<keyword evidence="2" id="KW-1185">Reference proteome</keyword>
<evidence type="ECO:0000313" key="2">
    <source>
        <dbReference type="Proteomes" id="UP000325081"/>
    </source>
</evidence>
<organism evidence="1 2">
    <name type="scientific">Striga asiatica</name>
    <name type="common">Asiatic witchweed</name>
    <name type="synonym">Buchnera asiatica</name>
    <dbReference type="NCBI Taxonomy" id="4170"/>
    <lineage>
        <taxon>Eukaryota</taxon>
        <taxon>Viridiplantae</taxon>
        <taxon>Streptophyta</taxon>
        <taxon>Embryophyta</taxon>
        <taxon>Tracheophyta</taxon>
        <taxon>Spermatophyta</taxon>
        <taxon>Magnoliopsida</taxon>
        <taxon>eudicotyledons</taxon>
        <taxon>Gunneridae</taxon>
        <taxon>Pentapetalae</taxon>
        <taxon>asterids</taxon>
        <taxon>lamiids</taxon>
        <taxon>Lamiales</taxon>
        <taxon>Orobanchaceae</taxon>
        <taxon>Buchnereae</taxon>
        <taxon>Striga</taxon>
    </lineage>
</organism>
<protein>
    <submittedName>
        <fullName evidence="1">Adenosine monophosphate-protein transferase FICD</fullName>
    </submittedName>
</protein>
<accession>A0A5A7Q2I8</accession>
<dbReference type="Proteomes" id="UP000325081">
    <property type="component" value="Unassembled WGS sequence"/>
</dbReference>
<keyword evidence="1" id="KW-0808">Transferase</keyword>
<gene>
    <name evidence="1" type="ORF">STAS_15062</name>
</gene>
<sequence>MAQTANWALSLDNLCRVNLCFQEALGWFFHDSSYKNLRRKLQRIFFVESDMQGMSSIFRPKFDPFPEKKPLNQRCKILNLLRQKNKKPLWAHQNLIEKAQQTKPDNSFGYQDITILTMNKNPNADKKGPKNPIASLAVAGSKSASASLYIVPQRGLVGWQLKVEEIHQLLFETFVHRIRLVRKSTLVINRLSFVIHTLLELANPILVINRLLEALTIIVIHTLLQLTNPILVTSLLSARLSENHVIMIIHNTLLQLTNPILVVRLLSTRFFENHIIDQRRQTISSNTLNFIVIIHNTPLQLTNPILFVSARFSENRTINRRRQTTTTTAQ</sequence>
<dbReference type="GO" id="GO:0016740">
    <property type="term" value="F:transferase activity"/>
    <property type="evidence" value="ECO:0007669"/>
    <property type="project" value="UniProtKB-KW"/>
</dbReference>
<comment type="caution">
    <text evidence="1">The sequence shown here is derived from an EMBL/GenBank/DDBJ whole genome shotgun (WGS) entry which is preliminary data.</text>
</comment>
<dbReference type="AlphaFoldDB" id="A0A5A7Q2I8"/>
<proteinExistence type="predicted"/>
<dbReference type="EMBL" id="BKCP01005516">
    <property type="protein sequence ID" value="GER38537.1"/>
    <property type="molecule type" value="Genomic_DNA"/>
</dbReference>
<reference evidence="2" key="1">
    <citation type="journal article" date="2019" name="Curr. Biol.">
        <title>Genome Sequence of Striga asiatica Provides Insight into the Evolution of Plant Parasitism.</title>
        <authorList>
            <person name="Yoshida S."/>
            <person name="Kim S."/>
            <person name="Wafula E.K."/>
            <person name="Tanskanen J."/>
            <person name="Kim Y.M."/>
            <person name="Honaas L."/>
            <person name="Yang Z."/>
            <person name="Spallek T."/>
            <person name="Conn C.E."/>
            <person name="Ichihashi Y."/>
            <person name="Cheong K."/>
            <person name="Cui S."/>
            <person name="Der J.P."/>
            <person name="Gundlach H."/>
            <person name="Jiao Y."/>
            <person name="Hori C."/>
            <person name="Ishida J.K."/>
            <person name="Kasahara H."/>
            <person name="Kiba T."/>
            <person name="Kim M.S."/>
            <person name="Koo N."/>
            <person name="Laohavisit A."/>
            <person name="Lee Y.H."/>
            <person name="Lumba S."/>
            <person name="McCourt P."/>
            <person name="Mortimer J.C."/>
            <person name="Mutuku J.M."/>
            <person name="Nomura T."/>
            <person name="Sasaki-Sekimoto Y."/>
            <person name="Seto Y."/>
            <person name="Wang Y."/>
            <person name="Wakatake T."/>
            <person name="Sakakibara H."/>
            <person name="Demura T."/>
            <person name="Yamaguchi S."/>
            <person name="Yoneyama K."/>
            <person name="Manabe R.I."/>
            <person name="Nelson D.C."/>
            <person name="Schulman A.H."/>
            <person name="Timko M.P."/>
            <person name="dePamphilis C.W."/>
            <person name="Choi D."/>
            <person name="Shirasu K."/>
        </authorList>
    </citation>
    <scope>NUCLEOTIDE SEQUENCE [LARGE SCALE GENOMIC DNA]</scope>
    <source>
        <strain evidence="2">cv. UVA1</strain>
    </source>
</reference>
<evidence type="ECO:0000313" key="1">
    <source>
        <dbReference type="EMBL" id="GER38537.1"/>
    </source>
</evidence>
<name>A0A5A7Q2I8_STRAF</name>